<dbReference type="Proteomes" id="UP001152320">
    <property type="component" value="Chromosome 15"/>
</dbReference>
<protein>
    <recommendedName>
        <fullName evidence="1">Alpha galactosidase C-terminal domain-containing protein</fullName>
    </recommendedName>
</protein>
<feature type="domain" description="Alpha galactosidase C-terminal" evidence="1">
    <location>
        <begin position="71"/>
        <end position="145"/>
    </location>
</feature>
<dbReference type="InterPro" id="IPR041233">
    <property type="entry name" value="Melibiase_C"/>
</dbReference>
<evidence type="ECO:0000313" key="3">
    <source>
        <dbReference type="Proteomes" id="UP001152320"/>
    </source>
</evidence>
<organism evidence="2 3">
    <name type="scientific">Holothuria leucospilota</name>
    <name type="common">Black long sea cucumber</name>
    <name type="synonym">Mertensiothuria leucospilota</name>
    <dbReference type="NCBI Taxonomy" id="206669"/>
    <lineage>
        <taxon>Eukaryota</taxon>
        <taxon>Metazoa</taxon>
        <taxon>Echinodermata</taxon>
        <taxon>Eleutherozoa</taxon>
        <taxon>Echinozoa</taxon>
        <taxon>Holothuroidea</taxon>
        <taxon>Aspidochirotacea</taxon>
        <taxon>Aspidochirotida</taxon>
        <taxon>Holothuriidae</taxon>
        <taxon>Holothuria</taxon>
    </lineage>
</organism>
<name>A0A9Q1BK52_HOLLE</name>
<reference evidence="2" key="1">
    <citation type="submission" date="2021-10" db="EMBL/GenBank/DDBJ databases">
        <title>Tropical sea cucumber genome reveals ecological adaptation and Cuvierian tubules defense mechanism.</title>
        <authorList>
            <person name="Chen T."/>
        </authorList>
    </citation>
    <scope>NUCLEOTIDE SEQUENCE</scope>
    <source>
        <strain evidence="2">Nanhai2018</strain>
        <tissue evidence="2">Muscle</tissue>
    </source>
</reference>
<proteinExistence type="predicted"/>
<gene>
    <name evidence="2" type="ORF">HOLleu_30207</name>
</gene>
<keyword evidence="3" id="KW-1185">Reference proteome</keyword>
<dbReference type="Gene3D" id="2.60.40.1180">
    <property type="entry name" value="Golgi alpha-mannosidase II"/>
    <property type="match status" value="2"/>
</dbReference>
<accession>A0A9Q1BK52</accession>
<sequence>MRPLDGRWAVCFLNRGTSVPETISVPIPKLGLPSDKELGFDALDLFSGEYIPFMDSYASFNSTVNPNGIDTSEVWVKKLGLYDDWAIVLFNRGYTNATVTLRLADIGFQYVLGYELRDLFKHTEIGHVEILQYKNYTVPATGVLMAYAYPSE</sequence>
<evidence type="ECO:0000313" key="2">
    <source>
        <dbReference type="EMBL" id="KAJ8028074.1"/>
    </source>
</evidence>
<comment type="caution">
    <text evidence="2">The sequence shown here is derived from an EMBL/GenBank/DDBJ whole genome shotgun (WGS) entry which is preliminary data.</text>
</comment>
<dbReference type="InterPro" id="IPR013780">
    <property type="entry name" value="Glyco_hydro_b"/>
</dbReference>
<evidence type="ECO:0000259" key="1">
    <source>
        <dbReference type="Pfam" id="PF17801"/>
    </source>
</evidence>
<dbReference type="AlphaFoldDB" id="A0A9Q1BK52"/>
<dbReference type="EMBL" id="JAIZAY010000015">
    <property type="protein sequence ID" value="KAJ8028074.1"/>
    <property type="molecule type" value="Genomic_DNA"/>
</dbReference>
<dbReference type="SUPFAM" id="SSF51011">
    <property type="entry name" value="Glycosyl hydrolase domain"/>
    <property type="match status" value="2"/>
</dbReference>
<dbReference type="Pfam" id="PF17801">
    <property type="entry name" value="Melibiase_C"/>
    <property type="match status" value="1"/>
</dbReference>